<dbReference type="AlphaFoldDB" id="A0A0S4KXA6"/>
<protein>
    <submittedName>
        <fullName evidence="1">Uncharacterized protein</fullName>
    </submittedName>
</protein>
<reference evidence="2" key="1">
    <citation type="submission" date="2015-09" db="EMBL/GenBank/DDBJ databases">
        <authorList>
            <person name="Daims H."/>
        </authorList>
    </citation>
    <scope>NUCLEOTIDE SEQUENCE [LARGE SCALE GENOMIC DNA]</scope>
</reference>
<sequence>MRQRAKSFALCMDNTDYKASLIPGKVYRIIPDPQAAKDDLERIVGESGEDYLYHKGHFVFVDFSRAIVKKIRSLETATA</sequence>
<dbReference type="OrthoDB" id="5569763at2"/>
<dbReference type="RefSeq" id="WP_062486788.1">
    <property type="nucleotide sequence ID" value="NZ_LN885086.1"/>
</dbReference>
<proteinExistence type="predicted"/>
<dbReference type="EMBL" id="LN885086">
    <property type="protein sequence ID" value="CUQ67864.1"/>
    <property type="molecule type" value="Genomic_DNA"/>
</dbReference>
<organism evidence="1 2">
    <name type="scientific">Candidatus Nitrospira inopinata</name>
    <dbReference type="NCBI Taxonomy" id="1715989"/>
    <lineage>
        <taxon>Bacteria</taxon>
        <taxon>Pseudomonadati</taxon>
        <taxon>Nitrospirota</taxon>
        <taxon>Nitrospiria</taxon>
        <taxon>Nitrospirales</taxon>
        <taxon>Nitrospiraceae</taxon>
        <taxon>Nitrospira</taxon>
    </lineage>
</organism>
<dbReference type="KEGG" id="nio:NITINOP_2892"/>
<evidence type="ECO:0000313" key="2">
    <source>
        <dbReference type="Proteomes" id="UP000066284"/>
    </source>
</evidence>
<accession>A0A0S4KXA6</accession>
<gene>
    <name evidence="1" type="ORF">NITINOP_2892</name>
</gene>
<evidence type="ECO:0000313" key="1">
    <source>
        <dbReference type="EMBL" id="CUQ67864.1"/>
    </source>
</evidence>
<name>A0A0S4KXA6_9BACT</name>
<keyword evidence="2" id="KW-1185">Reference proteome</keyword>
<dbReference type="STRING" id="1715989.NITINOP_2892"/>
<dbReference type="Proteomes" id="UP000066284">
    <property type="component" value="Chromosome 1"/>
</dbReference>